<dbReference type="AlphaFoldDB" id="A0A4Q7TC82"/>
<dbReference type="RefSeq" id="WP_130284025.1">
    <property type="nucleotide sequence ID" value="NZ_SGXT01000018.1"/>
</dbReference>
<organism evidence="1 2">
    <name type="scientific">Microcella alkaliphila</name>
    <dbReference type="NCBI Taxonomy" id="279828"/>
    <lineage>
        <taxon>Bacteria</taxon>
        <taxon>Bacillati</taxon>
        <taxon>Actinomycetota</taxon>
        <taxon>Actinomycetes</taxon>
        <taxon>Micrococcales</taxon>
        <taxon>Microbacteriaceae</taxon>
        <taxon>Microcella</taxon>
    </lineage>
</organism>
<proteinExistence type="predicted"/>
<keyword evidence="2" id="KW-1185">Reference proteome</keyword>
<gene>
    <name evidence="1" type="ORF">EV140_2292</name>
</gene>
<evidence type="ECO:0000313" key="1">
    <source>
        <dbReference type="EMBL" id="RZT58055.1"/>
    </source>
</evidence>
<name>A0A4Q7TC82_9MICO</name>
<keyword evidence="1" id="KW-0808">Transferase</keyword>
<reference evidence="1 2" key="1">
    <citation type="journal article" date="2015" name="Stand. Genomic Sci.">
        <title>Genomic Encyclopedia of Bacterial and Archaeal Type Strains, Phase III: the genomes of soil and plant-associated and newly described type strains.</title>
        <authorList>
            <person name="Whitman W.B."/>
            <person name="Woyke T."/>
            <person name="Klenk H.P."/>
            <person name="Zhou Y."/>
            <person name="Lilburn T.G."/>
            <person name="Beck B.J."/>
            <person name="De Vos P."/>
            <person name="Vandamme P."/>
            <person name="Eisen J.A."/>
            <person name="Garrity G."/>
            <person name="Hugenholtz P."/>
            <person name="Kyrpides N.C."/>
        </authorList>
    </citation>
    <scope>NUCLEOTIDE SEQUENCE [LARGE SCALE GENOMIC DNA]</scope>
    <source>
        <strain evidence="1 2">AC4r</strain>
    </source>
</reference>
<comment type="caution">
    <text evidence="1">The sequence shown here is derived from an EMBL/GenBank/DDBJ whole genome shotgun (WGS) entry which is preliminary data.</text>
</comment>
<sequence>MTLVGRASAIIPDPVLAALLPEGRRFDPGALPPRLELDSTAVTRIAIGAENAAGQGAAWAESLRRHAPGVSARSFAVDRGAAFGHEVDLAIPAPVFAWSARWQKRHRRQVLDEATHVLIEGGRPIFAGGIRGDVVDDARRVRRAGAHLAYVWHGSDVRDPDAHAARSAESPFATGAVGPSLHRALRARVDASARLRGAVPAPSLVSTPDLLLDIPDARWLPLVVDVEAWRGDGAPFSRDRRPVVMHAPSRAALKGSAVIDRVLGQLADDGVIDYRRVSGMSHGALPAIVAEVDVVVDQVGLGLYGVLACEAMAAGRVVVGDPSQQVRDVVRNETGFELPISVTSAAELERSIRSMCADPAVARERAAAGPAFVRAVHDGRRAAATLADALGLEPPSSRMDA</sequence>
<dbReference type="SUPFAM" id="SSF53756">
    <property type="entry name" value="UDP-Glycosyltransferase/glycogen phosphorylase"/>
    <property type="match status" value="1"/>
</dbReference>
<accession>A0A4Q7TC82</accession>
<dbReference type="EMBL" id="SGXT01000018">
    <property type="protein sequence ID" value="RZT58055.1"/>
    <property type="molecule type" value="Genomic_DNA"/>
</dbReference>
<dbReference type="OrthoDB" id="9809622at2"/>
<dbReference type="Gene3D" id="3.40.50.2000">
    <property type="entry name" value="Glycogen Phosphorylase B"/>
    <property type="match status" value="1"/>
</dbReference>
<protein>
    <submittedName>
        <fullName evidence="1">Glycosyl transferase family 1</fullName>
    </submittedName>
</protein>
<dbReference type="GO" id="GO:0016740">
    <property type="term" value="F:transferase activity"/>
    <property type="evidence" value="ECO:0007669"/>
    <property type="project" value="UniProtKB-KW"/>
</dbReference>
<evidence type="ECO:0000313" key="2">
    <source>
        <dbReference type="Proteomes" id="UP000292408"/>
    </source>
</evidence>
<dbReference type="Proteomes" id="UP000292408">
    <property type="component" value="Unassembled WGS sequence"/>
</dbReference>